<proteinExistence type="predicted"/>
<dbReference type="EMBL" id="JQBS01000007">
    <property type="protein sequence ID" value="KRN57425.1"/>
    <property type="molecule type" value="Genomic_DNA"/>
</dbReference>
<reference evidence="1 2" key="1">
    <citation type="journal article" date="2015" name="Genome Announc.">
        <title>Expanding the biotechnology potential of lactobacilli through comparative genomics of 213 strains and associated genera.</title>
        <authorList>
            <person name="Sun Z."/>
            <person name="Harris H.M."/>
            <person name="McCann A."/>
            <person name="Guo C."/>
            <person name="Argimon S."/>
            <person name="Zhang W."/>
            <person name="Yang X."/>
            <person name="Jeffery I.B."/>
            <person name="Cooney J.C."/>
            <person name="Kagawa T.F."/>
            <person name="Liu W."/>
            <person name="Song Y."/>
            <person name="Salvetti E."/>
            <person name="Wrobel A."/>
            <person name="Rasinkangas P."/>
            <person name="Parkhill J."/>
            <person name="Rea M.C."/>
            <person name="O'Sullivan O."/>
            <person name="Ritari J."/>
            <person name="Douillard F.P."/>
            <person name="Paul Ross R."/>
            <person name="Yang R."/>
            <person name="Briner A.E."/>
            <person name="Felis G.E."/>
            <person name="de Vos W.M."/>
            <person name="Barrangou R."/>
            <person name="Klaenhammer T.R."/>
            <person name="Caufield P.W."/>
            <person name="Cui Y."/>
            <person name="Zhang H."/>
            <person name="O'Toole P.W."/>
        </authorList>
    </citation>
    <scope>NUCLEOTIDE SEQUENCE [LARGE SCALE GENOMIC DNA]</scope>
    <source>
        <strain evidence="1 2">DSM 20623</strain>
    </source>
</reference>
<gene>
    <name evidence="1" type="ORF">IV74_GL000408</name>
</gene>
<evidence type="ECO:0008006" key="3">
    <source>
        <dbReference type="Google" id="ProtNLM"/>
    </source>
</evidence>
<dbReference type="RefSeq" id="WP_034570817.1">
    <property type="nucleotide sequence ID" value="NZ_JQBS01000007.1"/>
</dbReference>
<sequence length="73" mass="8336">MIVLNAPVQQDKIIETLTTYNEEGLTFEFIEKKGMKLYFNTNATDLEATAKKVKEIIKETPYGAVLYFQVTAE</sequence>
<keyword evidence="2" id="KW-1185">Reference proteome</keyword>
<dbReference type="eggNOG" id="ENOG5033CFT">
    <property type="taxonomic scope" value="Bacteria"/>
</dbReference>
<organism evidence="1 2">
    <name type="scientific">Carnobacterium divergens DSM 20623</name>
    <dbReference type="NCBI Taxonomy" id="1449336"/>
    <lineage>
        <taxon>Bacteria</taxon>
        <taxon>Bacillati</taxon>
        <taxon>Bacillota</taxon>
        <taxon>Bacilli</taxon>
        <taxon>Lactobacillales</taxon>
        <taxon>Carnobacteriaceae</taxon>
        <taxon>Carnobacterium</taxon>
    </lineage>
</organism>
<evidence type="ECO:0000313" key="2">
    <source>
        <dbReference type="Proteomes" id="UP000051658"/>
    </source>
</evidence>
<dbReference type="PATRIC" id="fig|1449336.4.peg.415"/>
<protein>
    <recommendedName>
        <fullName evidence="3">HMA domain-containing protein</fullName>
    </recommendedName>
</protein>
<accession>A0A0R2HXK4</accession>
<name>A0A0R2HXK4_CARDV</name>
<dbReference type="GeneID" id="89588401"/>
<evidence type="ECO:0000313" key="1">
    <source>
        <dbReference type="EMBL" id="KRN57425.1"/>
    </source>
</evidence>
<dbReference type="Proteomes" id="UP000051658">
    <property type="component" value="Unassembled WGS sequence"/>
</dbReference>
<comment type="caution">
    <text evidence="1">The sequence shown here is derived from an EMBL/GenBank/DDBJ whole genome shotgun (WGS) entry which is preliminary data.</text>
</comment>
<dbReference type="AlphaFoldDB" id="A0A0R2HXK4"/>